<keyword evidence="1 2" id="KW-0597">Phosphoprotein</keyword>
<dbReference type="InterPro" id="IPR001789">
    <property type="entry name" value="Sig_transdc_resp-reg_receiver"/>
</dbReference>
<gene>
    <name evidence="4" type="ORF">VRU49_07535</name>
</gene>
<keyword evidence="5" id="KW-1185">Reference proteome</keyword>
<name>A0ABU7H1Z0_9SPHI</name>
<dbReference type="RefSeq" id="WP_330146169.1">
    <property type="nucleotide sequence ID" value="NZ_JAZDQU010000002.1"/>
</dbReference>
<dbReference type="Gene3D" id="3.40.50.2300">
    <property type="match status" value="1"/>
</dbReference>
<sequence>MPKRIHILEDDKDISYIINYLLKDEGFELQLSASFAELKEKIKDGLPDLFILDVMLPDGNGADICEDLKTDLFTKHIPVILMSASSVNKEKSEEVFADDYISKPFDVDFVLTRINKILNN</sequence>
<dbReference type="Proteomes" id="UP001337681">
    <property type="component" value="Unassembled WGS sequence"/>
</dbReference>
<accession>A0ABU7H1Z0</accession>
<dbReference type="SUPFAM" id="SSF52172">
    <property type="entry name" value="CheY-like"/>
    <property type="match status" value="1"/>
</dbReference>
<reference evidence="4 5" key="1">
    <citation type="submission" date="2024-01" db="EMBL/GenBank/DDBJ databases">
        <title>Pedobacter sp. nov., isolated from oil-contaminated soil.</title>
        <authorList>
            <person name="Le N.T.T."/>
        </authorList>
    </citation>
    <scope>NUCLEOTIDE SEQUENCE [LARGE SCALE GENOMIC DNA]</scope>
    <source>
        <strain evidence="4 5">VNH31</strain>
    </source>
</reference>
<dbReference type="SMART" id="SM00448">
    <property type="entry name" value="REC"/>
    <property type="match status" value="1"/>
</dbReference>
<evidence type="ECO:0000256" key="2">
    <source>
        <dbReference type="PROSITE-ProRule" id="PRU00169"/>
    </source>
</evidence>
<dbReference type="PANTHER" id="PTHR44591:SF3">
    <property type="entry name" value="RESPONSE REGULATORY DOMAIN-CONTAINING PROTEIN"/>
    <property type="match status" value="1"/>
</dbReference>
<evidence type="ECO:0000256" key="1">
    <source>
        <dbReference type="ARBA" id="ARBA00022553"/>
    </source>
</evidence>
<feature type="domain" description="Response regulatory" evidence="3">
    <location>
        <begin position="4"/>
        <end position="118"/>
    </location>
</feature>
<dbReference type="PROSITE" id="PS50110">
    <property type="entry name" value="RESPONSE_REGULATORY"/>
    <property type="match status" value="1"/>
</dbReference>
<dbReference type="InterPro" id="IPR011006">
    <property type="entry name" value="CheY-like_superfamily"/>
</dbReference>
<organism evidence="4 5">
    <name type="scientific">Pedobacter flavus</name>
    <dbReference type="NCBI Taxonomy" id="3113906"/>
    <lineage>
        <taxon>Bacteria</taxon>
        <taxon>Pseudomonadati</taxon>
        <taxon>Bacteroidota</taxon>
        <taxon>Sphingobacteriia</taxon>
        <taxon>Sphingobacteriales</taxon>
        <taxon>Sphingobacteriaceae</taxon>
        <taxon>Pedobacter</taxon>
    </lineage>
</organism>
<evidence type="ECO:0000313" key="4">
    <source>
        <dbReference type="EMBL" id="MEE1885269.1"/>
    </source>
</evidence>
<dbReference type="PANTHER" id="PTHR44591">
    <property type="entry name" value="STRESS RESPONSE REGULATOR PROTEIN 1"/>
    <property type="match status" value="1"/>
</dbReference>
<feature type="modified residue" description="4-aspartylphosphate" evidence="2">
    <location>
        <position position="53"/>
    </location>
</feature>
<comment type="caution">
    <text evidence="4">The sequence shown here is derived from an EMBL/GenBank/DDBJ whole genome shotgun (WGS) entry which is preliminary data.</text>
</comment>
<evidence type="ECO:0000313" key="5">
    <source>
        <dbReference type="Proteomes" id="UP001337681"/>
    </source>
</evidence>
<dbReference type="EMBL" id="JAZDQU010000002">
    <property type="protein sequence ID" value="MEE1885269.1"/>
    <property type="molecule type" value="Genomic_DNA"/>
</dbReference>
<proteinExistence type="predicted"/>
<dbReference type="Pfam" id="PF00072">
    <property type="entry name" value="Response_reg"/>
    <property type="match status" value="1"/>
</dbReference>
<evidence type="ECO:0000259" key="3">
    <source>
        <dbReference type="PROSITE" id="PS50110"/>
    </source>
</evidence>
<protein>
    <submittedName>
        <fullName evidence="4">Response regulator</fullName>
    </submittedName>
</protein>
<dbReference type="InterPro" id="IPR050595">
    <property type="entry name" value="Bact_response_regulator"/>
</dbReference>